<dbReference type="RefSeq" id="WP_155447495.1">
    <property type="nucleotide sequence ID" value="NZ_JAOQNR010000021.1"/>
</dbReference>
<dbReference type="EMBL" id="WNKS01000022">
    <property type="protein sequence ID" value="MTV32807.1"/>
    <property type="molecule type" value="Genomic_DNA"/>
</dbReference>
<reference evidence="2 3" key="1">
    <citation type="submission" date="2019-11" db="EMBL/GenBank/DDBJ databases">
        <title>Whole-genome sequence of a Rhodoblastus acidophilus DSM 142.</title>
        <authorList>
            <person name="Kyndt J.A."/>
            <person name="Meyer T.E."/>
        </authorList>
    </citation>
    <scope>NUCLEOTIDE SEQUENCE [LARGE SCALE GENOMIC DNA]</scope>
    <source>
        <strain evidence="2 3">DSM 142</strain>
    </source>
</reference>
<keyword evidence="1" id="KW-0812">Transmembrane</keyword>
<feature type="transmembrane region" description="Helical" evidence="1">
    <location>
        <begin position="83"/>
        <end position="100"/>
    </location>
</feature>
<protein>
    <submittedName>
        <fullName evidence="2">DUF883 family protein</fullName>
    </submittedName>
</protein>
<dbReference type="Gene3D" id="1.20.120.20">
    <property type="entry name" value="Apolipoprotein"/>
    <property type="match status" value="1"/>
</dbReference>
<organism evidence="2 3">
    <name type="scientific">Rhodoblastus acidophilus</name>
    <name type="common">Rhodopseudomonas acidophila</name>
    <dbReference type="NCBI Taxonomy" id="1074"/>
    <lineage>
        <taxon>Bacteria</taxon>
        <taxon>Pseudomonadati</taxon>
        <taxon>Pseudomonadota</taxon>
        <taxon>Alphaproteobacteria</taxon>
        <taxon>Hyphomicrobiales</taxon>
        <taxon>Rhodoblastaceae</taxon>
        <taxon>Rhodoblastus</taxon>
    </lineage>
</organism>
<evidence type="ECO:0000313" key="3">
    <source>
        <dbReference type="Proteomes" id="UP000439113"/>
    </source>
</evidence>
<accession>A0A6N8DQW9</accession>
<comment type="caution">
    <text evidence="2">The sequence shown here is derived from an EMBL/GenBank/DDBJ whole genome shotgun (WGS) entry which is preliminary data.</text>
</comment>
<keyword evidence="1" id="KW-1133">Transmembrane helix</keyword>
<name>A0A6N8DQW9_RHOAC</name>
<dbReference type="AlphaFoldDB" id="A0A6N8DQW9"/>
<evidence type="ECO:0000313" key="2">
    <source>
        <dbReference type="EMBL" id="MTV32807.1"/>
    </source>
</evidence>
<proteinExistence type="predicted"/>
<dbReference type="Proteomes" id="UP000439113">
    <property type="component" value="Unassembled WGS sequence"/>
</dbReference>
<keyword evidence="1" id="KW-0472">Membrane</keyword>
<dbReference type="OrthoDB" id="9982954at2"/>
<gene>
    <name evidence="2" type="ORF">GJ654_17635</name>
</gene>
<evidence type="ECO:0000256" key="1">
    <source>
        <dbReference type="SAM" id="Phobius"/>
    </source>
</evidence>
<sequence>MTADVDNAAKEIAADFAALRRDIAHLTESLRALLDQQKQTAGARMSDAADGVRDTFAQAAGDAQKGAARAGDEITASIERNPLTAILIALGLGLIIGMIGRARG</sequence>